<dbReference type="GO" id="GO:0006888">
    <property type="term" value="P:endoplasmic reticulum to Golgi vesicle-mediated transport"/>
    <property type="evidence" value="ECO:0007669"/>
    <property type="project" value="TreeGrafter"/>
</dbReference>
<dbReference type="GO" id="GO:0005789">
    <property type="term" value="C:endoplasmic reticulum membrane"/>
    <property type="evidence" value="ECO:0007669"/>
    <property type="project" value="UniProtKB-SubCell"/>
</dbReference>
<keyword evidence="7 10" id="KW-0653">Protein transport</keyword>
<dbReference type="OrthoDB" id="348976at2759"/>
<protein>
    <recommendedName>
        <fullName evidence="10">GPI inositol-deacylase</fullName>
        <ecNumber evidence="10">3.1.-.-</ecNumber>
    </recommendedName>
</protein>
<reference evidence="13" key="1">
    <citation type="journal article" date="2020" name="bioRxiv">
        <title>Comparative genomics of Chlamydomonas.</title>
        <authorList>
            <person name="Craig R.J."/>
            <person name="Hasan A.R."/>
            <person name="Ness R.W."/>
            <person name="Keightley P.D."/>
        </authorList>
    </citation>
    <scope>NUCLEOTIDE SEQUENCE</scope>
    <source>
        <strain evidence="13">CCAP 11/70</strain>
    </source>
</reference>
<feature type="region of interest" description="Disordered" evidence="11">
    <location>
        <begin position="14"/>
        <end position="34"/>
    </location>
</feature>
<evidence type="ECO:0000256" key="9">
    <source>
        <dbReference type="ARBA" id="ARBA00023136"/>
    </source>
</evidence>
<feature type="domain" description="GPI inositol-deacylase PGAP1-like alpha/beta" evidence="12">
    <location>
        <begin position="100"/>
        <end position="342"/>
    </location>
</feature>
<dbReference type="EC" id="3.1.-.-" evidence="10"/>
<evidence type="ECO:0000256" key="6">
    <source>
        <dbReference type="ARBA" id="ARBA00022824"/>
    </source>
</evidence>
<feature type="region of interest" description="Disordered" evidence="11">
    <location>
        <begin position="1192"/>
        <end position="1216"/>
    </location>
</feature>
<keyword evidence="9 10" id="KW-0472">Membrane</keyword>
<feature type="region of interest" description="Disordered" evidence="11">
    <location>
        <begin position="849"/>
        <end position="872"/>
    </location>
</feature>
<dbReference type="SUPFAM" id="SSF53474">
    <property type="entry name" value="alpha/beta-Hydrolases"/>
    <property type="match status" value="1"/>
</dbReference>
<dbReference type="InterPro" id="IPR029058">
    <property type="entry name" value="AB_hydrolase_fold"/>
</dbReference>
<evidence type="ECO:0000256" key="8">
    <source>
        <dbReference type="ARBA" id="ARBA00022989"/>
    </source>
</evidence>
<feature type="region of interest" description="Disordered" evidence="11">
    <location>
        <begin position="590"/>
        <end position="609"/>
    </location>
</feature>
<evidence type="ECO:0000256" key="1">
    <source>
        <dbReference type="ARBA" id="ARBA00004477"/>
    </source>
</evidence>
<evidence type="ECO:0000256" key="7">
    <source>
        <dbReference type="ARBA" id="ARBA00022927"/>
    </source>
</evidence>
<keyword evidence="6 10" id="KW-0256">Endoplasmic reticulum</keyword>
<evidence type="ECO:0000256" key="10">
    <source>
        <dbReference type="RuleBase" id="RU365011"/>
    </source>
</evidence>
<evidence type="ECO:0000259" key="12">
    <source>
        <dbReference type="Pfam" id="PF07819"/>
    </source>
</evidence>
<feature type="compositionally biased region" description="Basic and acidic residues" evidence="11">
    <location>
        <begin position="1065"/>
        <end position="1079"/>
    </location>
</feature>
<evidence type="ECO:0000256" key="11">
    <source>
        <dbReference type="SAM" id="MobiDB-lite"/>
    </source>
</evidence>
<dbReference type="InterPro" id="IPR039529">
    <property type="entry name" value="PGAP1/BST1"/>
</dbReference>
<evidence type="ECO:0000313" key="13">
    <source>
        <dbReference type="EMBL" id="KAG2498228.1"/>
    </source>
</evidence>
<dbReference type="GO" id="GO:0050185">
    <property type="term" value="F:phosphatidylinositol deacylase activity"/>
    <property type="evidence" value="ECO:0007669"/>
    <property type="project" value="TreeGrafter"/>
</dbReference>
<feature type="compositionally biased region" description="Low complexity" evidence="11">
    <location>
        <begin position="1203"/>
        <end position="1216"/>
    </location>
</feature>
<feature type="compositionally biased region" description="Low complexity" evidence="11">
    <location>
        <begin position="1115"/>
        <end position="1128"/>
    </location>
</feature>
<dbReference type="PANTHER" id="PTHR15495">
    <property type="entry name" value="NEGATIVE REGULATOR OF VESICLE FORMATION-RELATED"/>
    <property type="match status" value="1"/>
</dbReference>
<feature type="transmembrane region" description="Helical" evidence="10">
    <location>
        <begin position="1388"/>
        <end position="1408"/>
    </location>
</feature>
<feature type="compositionally biased region" description="Gly residues" evidence="11">
    <location>
        <begin position="720"/>
        <end position="737"/>
    </location>
</feature>
<keyword evidence="8 10" id="KW-1133">Transmembrane helix</keyword>
<keyword evidence="5 10" id="KW-0378">Hydrolase</keyword>
<evidence type="ECO:0000256" key="3">
    <source>
        <dbReference type="ARBA" id="ARBA00022448"/>
    </source>
</evidence>
<dbReference type="EMBL" id="JAEHOE010000011">
    <property type="protein sequence ID" value="KAG2498228.1"/>
    <property type="molecule type" value="Genomic_DNA"/>
</dbReference>
<accession>A0A835Y8Y7</accession>
<dbReference type="GO" id="GO:0006505">
    <property type="term" value="P:GPI anchor metabolic process"/>
    <property type="evidence" value="ECO:0007669"/>
    <property type="project" value="TreeGrafter"/>
</dbReference>
<feature type="compositionally biased region" description="Gly residues" evidence="11">
    <location>
        <begin position="854"/>
        <end position="871"/>
    </location>
</feature>
<dbReference type="Pfam" id="PF07819">
    <property type="entry name" value="PGAP1"/>
    <property type="match status" value="1"/>
</dbReference>
<evidence type="ECO:0000256" key="2">
    <source>
        <dbReference type="ARBA" id="ARBA00006931"/>
    </source>
</evidence>
<feature type="transmembrane region" description="Helical" evidence="10">
    <location>
        <begin position="1358"/>
        <end position="1382"/>
    </location>
</feature>
<comment type="function">
    <text evidence="10">Involved in inositol deacylation of GPI-anchored proteins which plays important roles in the quality control and ER-associated degradation of GPI-anchored proteins.</text>
</comment>
<sequence>MTYMYATYVPVNFPSEEQNPSSPPSASPSASAQPAAALTGLLPAALQCPRELPHWAVGVSRALGRAEDATRALGQTAYRLWRYTGDDSSSQGSAAGKAALPVLFVPGNGGSHDMVRSLASETARRVGRLGSRAALSSAGLDWYSAELEGEWSAFDGDILERQVRFVLSALRTIARAHNITRPRGPGSDGTVGQGPTSGPAAPAPGPSHPGLVVVAHSMGGVVAAEALARAAEDPELGPSVASLLVTLASPLTRPPLPGHPSTARFYSAAAGRPRPLVPVVSVDGGLADMQVAPELTDPWSLAPAGHYLHVSLPNAPGAWCPAAHNALVWCNQGVGALGAALVEAAQDAAPLLDAIRRGPPRAPAKSGAARPLSPGADTEGLDPAAALRAGEQAWREAHKPDSLAMSAAEAAAAAAGPPAALPWDWAFRRVARRLRHPAQPYLAAALAEAAALEGRRGAAAGAETEADAVEALLRRADVARAGSAAGGAGCGGANLQWYLQYNNPQVQPLRIRRALRLLPSDLDGAPTTGLMYAWQLGQRSAVGPATEADTNRSAASDGGLLRPRGWVAVVSGAAPCTAFRAWISVEVDRGPMSGSGGGGGGGGGGGTPGREQLEAMEAEARREMGAGRRVVRHDLEVTSLAAPLPAVVTEGRWQVRNKSHWQDIHAGRDYQSRGAWLLALPPALLLPLVRADPGGLDPAWLAEALGSVDPASASSSSSAGEGGAGAAKAGGGGAGGGRAVPQVTVSLVLWLAPTPTHAPAFRLVAAPVLPQHEEPERRLPIRLAPFYPEVVLPRQPRGPASASAPKTRPPPKSAAAARHRASQEAAAAGPPPPLLVPLELPFLTTSAAAEQRGSGSGFGSGPGSGSGGKGVDVGAAEVPFGTNPHGSPGAAGVLSYIARSRVGAAAVAWLGLYRYAALRITVLDSQGRPLTAAAAANATGGGGGGGGGGGAGGGGAAADTCLSPVVLLVGGGGQAGAAELLQTSSNHTHHSLEPCAVHPGGCAAVTAVLDPACAHRLDLVLLYGTQRLPYMLLGHVGRLWLGALLLAAAAITATAAAAPPPPPDGHGDEHGDGKKHEEREQEDGGGLPTPPDSEPEEEPKGQPPTSGLRQRRRQPVQGRGPERAGAVGAGLAAAELQAKQQGRRLRGWPALPLDALRALQAAFRWPSAPTLLLLLASTAALALLLPRLAPPPGGLEDDPPSPASTTHGAATSAPPAAAAGAAGAGAVWWRAVRGAAEAAGLCARPHLSDCGWGLELPPGIRTHVAAAGPAADVSLRGLDWAALAAAAALALVVLAAVLQAVGTALALAEIVLRPIWWIMFVLPYALLPYIMIVLPFVGSAARVLRGRGGAGQGRRGDGNAAAAAAVAAVRRILILGLLLAALCSVAGAASAIPAAALAAAVVALAAALTSRSTPIALDGSPLQQDTIRRRRLQAVAWLLLYGTYGICGAPVVAAAVRRLVVRREAVGTAVGLAAAALQEALVLVSEGRGFKATLLGVRCLLSAVLRALSSFWAASAGGLAAAAAVGRGGGGLGGAVGVSEMVGQAGYLLAAAHCVLLVSRLAAAGAAAAASSGPVDGGQGGEVKGIAAGACRGVMLAGCGLLAVGWWLGAEGAAHVAVAGAAAAQLLAEAAGWA</sequence>
<evidence type="ECO:0000256" key="4">
    <source>
        <dbReference type="ARBA" id="ARBA00022692"/>
    </source>
</evidence>
<feature type="transmembrane region" description="Helical" evidence="10">
    <location>
        <begin position="1434"/>
        <end position="1453"/>
    </location>
</feature>
<feature type="region of interest" description="Disordered" evidence="11">
    <location>
        <begin position="178"/>
        <end position="208"/>
    </location>
</feature>
<feature type="transmembrane region" description="Helical" evidence="10">
    <location>
        <begin position="1314"/>
        <end position="1337"/>
    </location>
</feature>
<dbReference type="GO" id="GO:0015031">
    <property type="term" value="P:protein transport"/>
    <property type="evidence" value="ECO:0007669"/>
    <property type="project" value="UniProtKB-KW"/>
</dbReference>
<comment type="caution">
    <text evidence="13">The sequence shown here is derived from an EMBL/GenBank/DDBJ whole genome shotgun (WGS) entry which is preliminary data.</text>
</comment>
<dbReference type="PANTHER" id="PTHR15495:SF7">
    <property type="entry name" value="GPI INOSITOL-DEACYLASE"/>
    <property type="match status" value="1"/>
</dbReference>
<feature type="region of interest" description="Disordered" evidence="11">
    <location>
        <begin position="356"/>
        <end position="381"/>
    </location>
</feature>
<name>A0A835Y8Y7_9CHLO</name>
<dbReference type="Proteomes" id="UP000612055">
    <property type="component" value="Unassembled WGS sequence"/>
</dbReference>
<dbReference type="Gene3D" id="3.40.50.1820">
    <property type="entry name" value="alpha/beta hydrolase"/>
    <property type="match status" value="1"/>
</dbReference>
<feature type="region of interest" description="Disordered" evidence="11">
    <location>
        <begin position="792"/>
        <end position="833"/>
    </location>
</feature>
<proteinExistence type="inferred from homology"/>
<comment type="similarity">
    <text evidence="2 10">Belongs to the GPI inositol-deacylase family.</text>
</comment>
<feature type="compositionally biased region" description="Gly residues" evidence="11">
    <location>
        <begin position="593"/>
        <end position="608"/>
    </location>
</feature>
<dbReference type="InterPro" id="IPR012908">
    <property type="entry name" value="PGAP1-ab_dom-like"/>
</dbReference>
<comment type="subcellular location">
    <subcellularLocation>
        <location evidence="1">Endoplasmic reticulum membrane</location>
        <topology evidence="1">Multi-pass membrane protein</topology>
    </subcellularLocation>
</comment>
<evidence type="ECO:0000256" key="5">
    <source>
        <dbReference type="ARBA" id="ARBA00022801"/>
    </source>
</evidence>
<feature type="transmembrane region" description="Helical" evidence="10">
    <location>
        <begin position="1165"/>
        <end position="1185"/>
    </location>
</feature>
<feature type="transmembrane region" description="Helical" evidence="10">
    <location>
        <begin position="1280"/>
        <end position="1308"/>
    </location>
</feature>
<feature type="region of interest" description="Disordered" evidence="11">
    <location>
        <begin position="1056"/>
        <end position="1128"/>
    </location>
</feature>
<evidence type="ECO:0000313" key="14">
    <source>
        <dbReference type="Proteomes" id="UP000612055"/>
    </source>
</evidence>
<organism evidence="13 14">
    <name type="scientific">Edaphochlamys debaryana</name>
    <dbReference type="NCBI Taxonomy" id="47281"/>
    <lineage>
        <taxon>Eukaryota</taxon>
        <taxon>Viridiplantae</taxon>
        <taxon>Chlorophyta</taxon>
        <taxon>core chlorophytes</taxon>
        <taxon>Chlorophyceae</taxon>
        <taxon>CS clade</taxon>
        <taxon>Chlamydomonadales</taxon>
        <taxon>Chlamydomonadales incertae sedis</taxon>
        <taxon>Edaphochlamys</taxon>
    </lineage>
</organism>
<keyword evidence="14" id="KW-1185">Reference proteome</keyword>
<keyword evidence="3 10" id="KW-0813">Transport</keyword>
<keyword evidence="4 10" id="KW-0812">Transmembrane</keyword>
<gene>
    <name evidence="13" type="ORF">HYH03_003978</name>
</gene>
<feature type="region of interest" description="Disordered" evidence="11">
    <location>
        <begin position="710"/>
        <end position="737"/>
    </location>
</feature>